<proteinExistence type="predicted"/>
<evidence type="ECO:0008006" key="2">
    <source>
        <dbReference type="Google" id="ProtNLM"/>
    </source>
</evidence>
<dbReference type="Pfam" id="PF04365">
    <property type="entry name" value="BrnT_toxin"/>
    <property type="match status" value="1"/>
</dbReference>
<accession>A0A6S6UNY7</accession>
<reference evidence="1" key="1">
    <citation type="submission" date="2020-01" db="EMBL/GenBank/DDBJ databases">
        <authorList>
            <person name="Meier V. D."/>
            <person name="Meier V D."/>
        </authorList>
    </citation>
    <scope>NUCLEOTIDE SEQUENCE</scope>
    <source>
        <strain evidence="1">HLG_WM_MAG_09</strain>
    </source>
</reference>
<organism evidence="1">
    <name type="scientific">uncultured Thiotrichaceae bacterium</name>
    <dbReference type="NCBI Taxonomy" id="298394"/>
    <lineage>
        <taxon>Bacteria</taxon>
        <taxon>Pseudomonadati</taxon>
        <taxon>Pseudomonadota</taxon>
        <taxon>Gammaproteobacteria</taxon>
        <taxon>Thiotrichales</taxon>
        <taxon>Thiotrichaceae</taxon>
        <taxon>environmental samples</taxon>
    </lineage>
</organism>
<dbReference type="Gene3D" id="3.10.450.530">
    <property type="entry name" value="Ribonuclease toxin, BrnT, of type II toxin-antitoxin system"/>
    <property type="match status" value="1"/>
</dbReference>
<evidence type="ECO:0000313" key="1">
    <source>
        <dbReference type="EMBL" id="CAA6830593.1"/>
    </source>
</evidence>
<dbReference type="InterPro" id="IPR038573">
    <property type="entry name" value="BrnT_sf"/>
</dbReference>
<name>A0A6S6UNY7_9GAMM</name>
<dbReference type="AlphaFoldDB" id="A0A6S6UNY7"/>
<dbReference type="EMBL" id="CACVAT010000604">
    <property type="protein sequence ID" value="CAA6830593.1"/>
    <property type="molecule type" value="Genomic_DNA"/>
</dbReference>
<sequence length="89" mass="10646">MIISFDPNKERLNIKNHGIPLQKAKEMEWDTFISREDRRFAYGEIRMSGLGFIGLRLYNFVYVEQSDEHWRAISLRPATKQEMKYYAEA</sequence>
<dbReference type="InterPro" id="IPR007460">
    <property type="entry name" value="BrnT_toxin"/>
</dbReference>
<gene>
    <name evidence="1" type="ORF">HELGO_WM26056</name>
</gene>
<protein>
    <recommendedName>
        <fullName evidence="2">BrnT family toxin</fullName>
    </recommendedName>
</protein>